<name>A0A481TMR8_HHV2</name>
<evidence type="ECO:0000313" key="1">
    <source>
        <dbReference type="EMBL" id="QBH82879.1"/>
    </source>
</evidence>
<accession>A0A481TMR8</accession>
<proteinExistence type="predicted"/>
<organism evidence="1">
    <name type="scientific">Human herpesvirus 2</name>
    <name type="common">HHV-2</name>
    <name type="synonym">Human herpes simplex virus 2</name>
    <dbReference type="NCBI Taxonomy" id="10310"/>
    <lineage>
        <taxon>Viruses</taxon>
        <taxon>Duplodnaviria</taxon>
        <taxon>Heunggongvirae</taxon>
        <taxon>Peploviricota</taxon>
        <taxon>Herviviricetes</taxon>
        <taxon>Herpesvirales</taxon>
        <taxon>Orthoherpesviridae</taxon>
        <taxon>Alphaherpesvirinae</taxon>
        <taxon>Simplexvirus</taxon>
        <taxon>Simplexvirus humanalpha2</taxon>
    </lineage>
</organism>
<protein>
    <submittedName>
        <fullName evidence="1">Uncharacterized protein</fullName>
    </submittedName>
</protein>
<sequence length="41" mass="4430">MVVDDDERRRGLGGVFGWDRSSAPRRAMAASLTAQETPPGL</sequence>
<dbReference type="EMBL" id="MH790634">
    <property type="protein sequence ID" value="QBH82879.1"/>
    <property type="molecule type" value="Genomic_DNA"/>
</dbReference>
<organismHost>
    <name type="scientific">Homo sapiens</name>
    <name type="common">Human</name>
    <dbReference type="NCBI Taxonomy" id="9606"/>
</organismHost>
<reference evidence="1" key="1">
    <citation type="submission" date="2018-08" db="EMBL/GenBank/DDBJ databases">
        <title>HSV2 whole genome sequences from clinical isolates.</title>
        <authorList>
            <person name="Roychoudhury P."/>
            <person name="Greninger A.L."/>
            <person name="Jerome K.R."/>
            <person name="Johnston C."/>
            <person name="Wald A."/>
            <person name="Xie H."/>
        </authorList>
    </citation>
    <scope>NUCLEOTIDE SEQUENCE</scope>
    <source>
        <strain evidence="1">2000-9815</strain>
    </source>
</reference>